<gene>
    <name evidence="4" type="ORF">ACFQE5_16060</name>
</gene>
<dbReference type="PANTHER" id="PTHR33744:SF17">
    <property type="entry name" value="CONSERVED PROTEIN"/>
    <property type="match status" value="1"/>
</dbReference>
<dbReference type="Proteomes" id="UP001596302">
    <property type="component" value="Unassembled WGS sequence"/>
</dbReference>
<evidence type="ECO:0000313" key="5">
    <source>
        <dbReference type="Proteomes" id="UP001596302"/>
    </source>
</evidence>
<dbReference type="RefSeq" id="WP_379585966.1">
    <property type="nucleotide sequence ID" value="NZ_JBHSQW010000034.1"/>
</dbReference>
<accession>A0ABW1J534</accession>
<evidence type="ECO:0000259" key="3">
    <source>
        <dbReference type="Pfam" id="PF17853"/>
    </source>
</evidence>
<proteinExistence type="inferred from homology"/>
<dbReference type="InterPro" id="IPR041522">
    <property type="entry name" value="CdaR_GGDEF"/>
</dbReference>
<dbReference type="InterPro" id="IPR025736">
    <property type="entry name" value="PucR_C-HTH_dom"/>
</dbReference>
<evidence type="ECO:0000256" key="1">
    <source>
        <dbReference type="ARBA" id="ARBA00006754"/>
    </source>
</evidence>
<dbReference type="PANTHER" id="PTHR33744">
    <property type="entry name" value="CARBOHYDRATE DIACID REGULATOR"/>
    <property type="match status" value="1"/>
</dbReference>
<evidence type="ECO:0000259" key="2">
    <source>
        <dbReference type="Pfam" id="PF13556"/>
    </source>
</evidence>
<evidence type="ECO:0000313" key="4">
    <source>
        <dbReference type="EMBL" id="MFC5995727.1"/>
    </source>
</evidence>
<dbReference type="EMBL" id="JBHSQW010000034">
    <property type="protein sequence ID" value="MFC5995727.1"/>
    <property type="molecule type" value="Genomic_DNA"/>
</dbReference>
<dbReference type="InterPro" id="IPR051448">
    <property type="entry name" value="CdaR-like_regulators"/>
</dbReference>
<comment type="caution">
    <text evidence="4">The sequence shown here is derived from an EMBL/GenBank/DDBJ whole genome shotgun (WGS) entry which is preliminary data.</text>
</comment>
<protein>
    <submittedName>
        <fullName evidence="4">Helix-turn-helix domain-containing protein</fullName>
    </submittedName>
</protein>
<dbReference type="Gene3D" id="1.10.10.2840">
    <property type="entry name" value="PucR C-terminal helix-turn-helix domain"/>
    <property type="match status" value="1"/>
</dbReference>
<name>A0ABW1J534_9PSEU</name>
<comment type="similarity">
    <text evidence="1">Belongs to the CdaR family.</text>
</comment>
<reference evidence="5" key="1">
    <citation type="journal article" date="2019" name="Int. J. Syst. Evol. Microbiol.">
        <title>The Global Catalogue of Microorganisms (GCM) 10K type strain sequencing project: providing services to taxonomists for standard genome sequencing and annotation.</title>
        <authorList>
            <consortium name="The Broad Institute Genomics Platform"/>
            <consortium name="The Broad Institute Genome Sequencing Center for Infectious Disease"/>
            <person name="Wu L."/>
            <person name="Ma J."/>
        </authorList>
    </citation>
    <scope>NUCLEOTIDE SEQUENCE [LARGE SCALE GENOMIC DNA]</scope>
    <source>
        <strain evidence="5">CCM 8391</strain>
    </source>
</reference>
<organism evidence="4 5">
    <name type="scientific">Pseudonocardia hispaniensis</name>
    <dbReference type="NCBI Taxonomy" id="904933"/>
    <lineage>
        <taxon>Bacteria</taxon>
        <taxon>Bacillati</taxon>
        <taxon>Actinomycetota</taxon>
        <taxon>Actinomycetes</taxon>
        <taxon>Pseudonocardiales</taxon>
        <taxon>Pseudonocardiaceae</taxon>
        <taxon>Pseudonocardia</taxon>
    </lineage>
</organism>
<sequence length="522" mass="54826">MITIQALVDAVGGALLRLVADGEGGAVEDITLAEPEAGIVGVPGDLVLGVGIGDAGPALDLLERAEQAGAGGVVLRAGPARDPRVVATAQRLGMALVELQTHASWSHVVWLLRGVLDRAAAPGAPLLGDAGVHGELFALADAAAAIVDAPVTIEDAQSRVLAYSARQEHTDPARVSTIVGRRVPEPVQAHFRARGVFRKMARSSEPFYVPEGPDGTLPRMVVPVRAGGEWLGSIWAVVTGPVPQARMHELTRAASVLALHLLRLRAQAEMARRATTEQIRALLRGAAPGTDTGPWLPGGPWRVAALGAPEATADVGRSLDLWESIARRFGWQQPLLADLDGVVFALVTVSGRASTAGSLAWLRGLIDAVHRHDPALRAALGGPVTDRGELPRSRAEAAELAVVAGTDEFPEPVLGIEDAWYAVVTARASTAVRAQDGLLGGPLPALLAHDRAHGTTYVETLAAWLDHAGEPKTTAAALHIHVNTLRYRMRRAAEVTPLDLPSPGVRLALQLQLAALGFRTER</sequence>
<feature type="domain" description="PucR C-terminal helix-turn-helix" evidence="2">
    <location>
        <begin position="457"/>
        <end position="515"/>
    </location>
</feature>
<dbReference type="Pfam" id="PF13556">
    <property type="entry name" value="HTH_30"/>
    <property type="match status" value="1"/>
</dbReference>
<keyword evidence="5" id="KW-1185">Reference proteome</keyword>
<dbReference type="Pfam" id="PF17853">
    <property type="entry name" value="GGDEF_2"/>
    <property type="match status" value="1"/>
</dbReference>
<feature type="domain" description="CdaR GGDEF-like" evidence="3">
    <location>
        <begin position="297"/>
        <end position="399"/>
    </location>
</feature>
<dbReference type="InterPro" id="IPR042070">
    <property type="entry name" value="PucR_C-HTH_sf"/>
</dbReference>